<gene>
    <name evidence="6" type="ORF">HDF17_001280</name>
</gene>
<comment type="caution">
    <text evidence="6">The sequence shown here is derived from an EMBL/GenBank/DDBJ whole genome shotgun (WGS) entry which is preliminary data.</text>
</comment>
<evidence type="ECO:0000259" key="5">
    <source>
        <dbReference type="Pfam" id="PF25183"/>
    </source>
</evidence>
<dbReference type="InterPro" id="IPR013784">
    <property type="entry name" value="Carb-bd-like_fold"/>
</dbReference>
<protein>
    <recommendedName>
        <fullName evidence="5">TonB-dependent transporter Oar-like beta-barrel domain-containing protein</fullName>
    </recommendedName>
</protein>
<dbReference type="SUPFAM" id="SSF49452">
    <property type="entry name" value="Starch-binding domain-like"/>
    <property type="match status" value="1"/>
</dbReference>
<dbReference type="InterPro" id="IPR057601">
    <property type="entry name" value="Oar-like_b-barrel"/>
</dbReference>
<dbReference type="RefSeq" id="WP_246301617.1">
    <property type="nucleotide sequence ID" value="NZ_JACCCW010000001.1"/>
</dbReference>
<keyword evidence="7" id="KW-1185">Reference proteome</keyword>
<evidence type="ECO:0000256" key="4">
    <source>
        <dbReference type="SAM" id="Phobius"/>
    </source>
</evidence>
<feature type="domain" description="TonB-dependent transporter Oar-like beta-barrel" evidence="5">
    <location>
        <begin position="274"/>
        <end position="1154"/>
    </location>
</feature>
<name>A0A7Y9PH19_9BACT</name>
<reference evidence="6 7" key="1">
    <citation type="submission" date="2020-07" db="EMBL/GenBank/DDBJ databases">
        <title>Genomic Encyclopedia of Type Strains, Phase IV (KMG-V): Genome sequencing to study the core and pangenomes of soil and plant-associated prokaryotes.</title>
        <authorList>
            <person name="Whitman W."/>
        </authorList>
    </citation>
    <scope>NUCLEOTIDE SEQUENCE [LARGE SCALE GENOMIC DNA]</scope>
    <source>
        <strain evidence="6 7">X4EP2</strain>
    </source>
</reference>
<dbReference type="Pfam" id="PF13620">
    <property type="entry name" value="CarboxypepD_reg"/>
    <property type="match status" value="1"/>
</dbReference>
<evidence type="ECO:0000313" key="6">
    <source>
        <dbReference type="EMBL" id="NYF78993.1"/>
    </source>
</evidence>
<dbReference type="SUPFAM" id="SSF56935">
    <property type="entry name" value="Porins"/>
    <property type="match status" value="1"/>
</dbReference>
<dbReference type="EMBL" id="JACCCW010000001">
    <property type="protein sequence ID" value="NYF78993.1"/>
    <property type="molecule type" value="Genomic_DNA"/>
</dbReference>
<dbReference type="Gene3D" id="2.40.170.20">
    <property type="entry name" value="TonB-dependent receptor, beta-barrel domain"/>
    <property type="match status" value="1"/>
</dbReference>
<feature type="transmembrane region" description="Helical" evidence="4">
    <location>
        <begin position="28"/>
        <end position="46"/>
    </location>
</feature>
<dbReference type="GO" id="GO:0009279">
    <property type="term" value="C:cell outer membrane"/>
    <property type="evidence" value="ECO:0007669"/>
    <property type="project" value="UniProtKB-SubCell"/>
</dbReference>
<keyword evidence="4" id="KW-0812">Transmembrane</keyword>
<keyword evidence="3" id="KW-0998">Cell outer membrane</keyword>
<dbReference type="InterPro" id="IPR036942">
    <property type="entry name" value="Beta-barrel_TonB_sf"/>
</dbReference>
<proteinExistence type="predicted"/>
<organism evidence="6 7">
    <name type="scientific">Granulicella arctica</name>
    <dbReference type="NCBI Taxonomy" id="940613"/>
    <lineage>
        <taxon>Bacteria</taxon>
        <taxon>Pseudomonadati</taxon>
        <taxon>Acidobacteriota</taxon>
        <taxon>Terriglobia</taxon>
        <taxon>Terriglobales</taxon>
        <taxon>Acidobacteriaceae</taxon>
        <taxon>Granulicella</taxon>
    </lineage>
</organism>
<evidence type="ECO:0000256" key="2">
    <source>
        <dbReference type="ARBA" id="ARBA00023136"/>
    </source>
</evidence>
<accession>A0A7Y9PH19</accession>
<evidence type="ECO:0000256" key="1">
    <source>
        <dbReference type="ARBA" id="ARBA00004442"/>
    </source>
</evidence>
<evidence type="ECO:0000256" key="3">
    <source>
        <dbReference type="ARBA" id="ARBA00023237"/>
    </source>
</evidence>
<sequence length="1161" mass="124438">MGEQDYVGIRASRGEFGVRMRHSFQRKVGSDLATLVLFIVAAVFLFQAKMSFAQSAGTASVQGSVTDPTGAVVANAQVTLTNTERGTSRSTVTDGAGLYSLPNVPVGPYALSVIATGFQGYTQKGVLEVGNNIQINAALSIGSSTEKIEVQASGAALETDTSSFKQVIDQKRITELPLNGRQATQLILVSGGAVNAPAGDINGSKTYANTPVIAVAGSQGIYNNYVLDGGTYTDTFTNTNLPYPFPDALREFSVESNSLPARNGLHPGSLVNVVTNSGTNQLHGTVFEFLRNNIINANNFFSTSKDTLKRNQFGGTMGGKILTDKMFFFGGYQGTRNRQTSSATGYCIPTAAELVGNFSQMGGNCAPNATNIIDPITGINISSTRQLAASSISPQALALSKMLPNSQADQYGRVNIALPANNTEDQFIGRIDYTFNQKHSLFGRYFLTNYKAPAYFSPTNLLLTTIAGNDERVQSFTLGDTYIISPRIVNTFHGTYDRRRDNRGPTAGGINATNIGVDMYDYVPNDFRVTISNGFSVGCGTCSPGFFDTNTEDFSDDVDYVRGKHQFAFGGEILRTGDNTQAGYLQNGSFNFGGLASGIGGKAGEPMIDFIAGQMTAIGSSTGFSQSKAQQTAYRQTSFSVYAQDTYHFSPRITANVGLRWEPELFPVDNFHRGSTFSQAAFIAGQHSTVYLNAPAGSFYYGDAGVPKSFTDDRFANLSPRASFTIDPFGTGKTVFRFGGAIMYDNPALYTSQRNSSNPPYTNEIDITGTTSLANPWATYSGGNPFPIANPPQSTSPFPTNTLYILIPRHIQTPTVNQWTAGVEQDLGRGWNFSITYLGNKNSHLWLGAALNPAVYIPGTWTGAGSCGSLTISPGTGKACSSTSNSNNRTVLSLINPTQGVGYSPTMTQIDDGANSGYNGLLAAIQHRMSNNFSFLANYTWSHCISVGDSGGDIASPTYEDTNNKRLDRANCGFDVRHIFNTTFVASSHFGGLHGWANTMVNNWQIAPIVRITSGMPLNVTSGIDNSLTGIGLDRPNLVSSTTVYTHRKITQSAAGNLAYLTKAAFSQNVTGTYGNLGRNAFRTPNYYDVDAALSRNFPLHERLALNIRLEAFNVLNHPNFSTVSATGSAAFTTALNSGTFGNVTGALDPRIFQLAGKFTF</sequence>
<keyword evidence="4" id="KW-1133">Transmembrane helix</keyword>
<keyword evidence="2 4" id="KW-0472">Membrane</keyword>
<dbReference type="Proteomes" id="UP000589520">
    <property type="component" value="Unassembled WGS sequence"/>
</dbReference>
<dbReference type="Pfam" id="PF25183">
    <property type="entry name" value="OMP_b-brl_4"/>
    <property type="match status" value="1"/>
</dbReference>
<dbReference type="Gene3D" id="2.60.40.1120">
    <property type="entry name" value="Carboxypeptidase-like, regulatory domain"/>
    <property type="match status" value="1"/>
</dbReference>
<dbReference type="GO" id="GO:0030246">
    <property type="term" value="F:carbohydrate binding"/>
    <property type="evidence" value="ECO:0007669"/>
    <property type="project" value="InterPro"/>
</dbReference>
<comment type="subcellular location">
    <subcellularLocation>
        <location evidence="1">Cell outer membrane</location>
    </subcellularLocation>
</comment>
<evidence type="ECO:0000313" key="7">
    <source>
        <dbReference type="Proteomes" id="UP000589520"/>
    </source>
</evidence>
<dbReference type="AlphaFoldDB" id="A0A7Y9PH19"/>